<gene>
    <name evidence="1" type="ORF">BT96DRAFT_960358</name>
</gene>
<proteinExistence type="predicted"/>
<organism evidence="1 2">
    <name type="scientific">Gymnopus androsaceus JB14</name>
    <dbReference type="NCBI Taxonomy" id="1447944"/>
    <lineage>
        <taxon>Eukaryota</taxon>
        <taxon>Fungi</taxon>
        <taxon>Dikarya</taxon>
        <taxon>Basidiomycota</taxon>
        <taxon>Agaricomycotina</taxon>
        <taxon>Agaricomycetes</taxon>
        <taxon>Agaricomycetidae</taxon>
        <taxon>Agaricales</taxon>
        <taxon>Marasmiineae</taxon>
        <taxon>Omphalotaceae</taxon>
        <taxon>Gymnopus</taxon>
    </lineage>
</organism>
<accession>A0A6A4GR32</accession>
<dbReference type="AlphaFoldDB" id="A0A6A4GR32"/>
<dbReference type="InterPro" id="IPR041078">
    <property type="entry name" value="Plavaka"/>
</dbReference>
<evidence type="ECO:0000313" key="1">
    <source>
        <dbReference type="EMBL" id="KAE9387634.1"/>
    </source>
</evidence>
<dbReference type="Proteomes" id="UP000799118">
    <property type="component" value="Unassembled WGS sequence"/>
</dbReference>
<dbReference type="OrthoDB" id="2418900at2759"/>
<name>A0A6A4GR32_9AGAR</name>
<evidence type="ECO:0000313" key="2">
    <source>
        <dbReference type="Proteomes" id="UP000799118"/>
    </source>
</evidence>
<dbReference type="EMBL" id="ML769788">
    <property type="protein sequence ID" value="KAE9387634.1"/>
    <property type="molecule type" value="Genomic_DNA"/>
</dbReference>
<keyword evidence="2" id="KW-1185">Reference proteome</keyword>
<reference evidence="1" key="1">
    <citation type="journal article" date="2019" name="Environ. Microbiol.">
        <title>Fungal ecological strategies reflected in gene transcription - a case study of two litter decomposers.</title>
        <authorList>
            <person name="Barbi F."/>
            <person name="Kohler A."/>
            <person name="Barry K."/>
            <person name="Baskaran P."/>
            <person name="Daum C."/>
            <person name="Fauchery L."/>
            <person name="Ihrmark K."/>
            <person name="Kuo A."/>
            <person name="LaButti K."/>
            <person name="Lipzen A."/>
            <person name="Morin E."/>
            <person name="Grigoriev I.V."/>
            <person name="Henrissat B."/>
            <person name="Lindahl B."/>
            <person name="Martin F."/>
        </authorList>
    </citation>
    <scope>NUCLEOTIDE SEQUENCE</scope>
    <source>
        <strain evidence="1">JB14</strain>
    </source>
</reference>
<dbReference type="Pfam" id="PF18759">
    <property type="entry name" value="Plavaka"/>
    <property type="match status" value="1"/>
</dbReference>
<protein>
    <submittedName>
        <fullName evidence="1">Uncharacterized protein</fullName>
    </submittedName>
</protein>
<sequence length="424" mass="48486">MRRESEGDPDQDGELVGELLQELEEENNHFHFVPLEPESPVGVAGPGPSTQAHRDRLAERQLGGNVRTLDDGDLLLFEVEHQSEGAVVRMDQSLHDWWRLAHHISFDVPMDGSSSPPRNIYAPFASEMDWRVAEWVVKNNVGHNSFDRFLQIPGVIEKLGLSYHNVRGLHKCVDSIRPKAGDWKVRCLRFKDCPDEEFILRHRNILDVIKSLWGDPLLAQHLVYRPKSIFKDAEKKQRTYSEMWSSKWWQFMQQVCVLLAYLPVEKLNKDGLAKREASGCYQRLFHEAMRHVVSLLVAAGKDGVEMASADGEVRRVHPILASYVADFPKQCMVTCSKYGTCPKCHVDADHLSDAKPSSRCTNAWTLEVMQEARASSTSSAQYFKSCMDEEVSGYTYHPFWDELPFCDIHFAITPDVLHQLYQEC</sequence>